<dbReference type="Proteomes" id="UP000007266">
    <property type="component" value="Linkage group 4"/>
</dbReference>
<dbReference type="FunCoup" id="A0A139WJ69">
    <property type="interactions" value="8"/>
</dbReference>
<gene>
    <name evidence="2" type="primary">AUGUSTUS-3.0.2_32848</name>
    <name evidence="2" type="ORF">TcasGA2_TC032848</name>
</gene>
<dbReference type="OMA" id="FLITTCF"/>
<dbReference type="EMBL" id="KQ971338">
    <property type="protein sequence ID" value="KYB28040.1"/>
    <property type="molecule type" value="Genomic_DNA"/>
</dbReference>
<feature type="signal peptide" evidence="1">
    <location>
        <begin position="1"/>
        <end position="20"/>
    </location>
</feature>
<organism evidence="2 3">
    <name type="scientific">Tribolium castaneum</name>
    <name type="common">Red flour beetle</name>
    <dbReference type="NCBI Taxonomy" id="7070"/>
    <lineage>
        <taxon>Eukaryota</taxon>
        <taxon>Metazoa</taxon>
        <taxon>Ecdysozoa</taxon>
        <taxon>Arthropoda</taxon>
        <taxon>Hexapoda</taxon>
        <taxon>Insecta</taxon>
        <taxon>Pterygota</taxon>
        <taxon>Neoptera</taxon>
        <taxon>Endopterygota</taxon>
        <taxon>Coleoptera</taxon>
        <taxon>Polyphaga</taxon>
        <taxon>Cucujiformia</taxon>
        <taxon>Tenebrionidae</taxon>
        <taxon>Tenebrionidae incertae sedis</taxon>
        <taxon>Tribolium</taxon>
    </lineage>
</organism>
<dbReference type="OrthoDB" id="6623312at2759"/>
<sequence length="163" mass="18699">MQNRLLIRSLLLFLITTCFALALQSSAPNKNNVPNQEIARDKRLIFKKKSSPGFFRTLFSVVYEQWTDTKNTISNVSRLINDNFAPENAPLKVSTTTVSSDPNATTTEAPFKITRSEFNRILRRNLRGLVRLFNIELQDALKVSEKNWAEYQKNASLEISKFL</sequence>
<accession>A0A139WJ69</accession>
<feature type="chain" id="PRO_5007300056" evidence="1">
    <location>
        <begin position="21"/>
        <end position="163"/>
    </location>
</feature>
<dbReference type="AlphaFoldDB" id="A0A139WJ69"/>
<reference evidence="2 3" key="1">
    <citation type="journal article" date="2008" name="Nature">
        <title>The genome of the model beetle and pest Tribolium castaneum.</title>
        <authorList>
            <consortium name="Tribolium Genome Sequencing Consortium"/>
            <person name="Richards S."/>
            <person name="Gibbs R.A."/>
            <person name="Weinstock G.M."/>
            <person name="Brown S.J."/>
            <person name="Denell R."/>
            <person name="Beeman R.W."/>
            <person name="Gibbs R."/>
            <person name="Beeman R.W."/>
            <person name="Brown S.J."/>
            <person name="Bucher G."/>
            <person name="Friedrich M."/>
            <person name="Grimmelikhuijzen C.J."/>
            <person name="Klingler M."/>
            <person name="Lorenzen M."/>
            <person name="Richards S."/>
            <person name="Roth S."/>
            <person name="Schroder R."/>
            <person name="Tautz D."/>
            <person name="Zdobnov E.M."/>
            <person name="Muzny D."/>
            <person name="Gibbs R.A."/>
            <person name="Weinstock G.M."/>
            <person name="Attaway T."/>
            <person name="Bell S."/>
            <person name="Buhay C.J."/>
            <person name="Chandrabose M.N."/>
            <person name="Chavez D."/>
            <person name="Clerk-Blankenburg K.P."/>
            <person name="Cree A."/>
            <person name="Dao M."/>
            <person name="Davis C."/>
            <person name="Chacko J."/>
            <person name="Dinh H."/>
            <person name="Dugan-Rocha S."/>
            <person name="Fowler G."/>
            <person name="Garner T.T."/>
            <person name="Garnes J."/>
            <person name="Gnirke A."/>
            <person name="Hawes A."/>
            <person name="Hernandez J."/>
            <person name="Hines S."/>
            <person name="Holder M."/>
            <person name="Hume J."/>
            <person name="Jhangiani S.N."/>
            <person name="Joshi V."/>
            <person name="Khan Z.M."/>
            <person name="Jackson L."/>
            <person name="Kovar C."/>
            <person name="Kowis A."/>
            <person name="Lee S."/>
            <person name="Lewis L.R."/>
            <person name="Margolis J."/>
            <person name="Morgan M."/>
            <person name="Nazareth L.V."/>
            <person name="Nguyen N."/>
            <person name="Okwuonu G."/>
            <person name="Parker D."/>
            <person name="Richards S."/>
            <person name="Ruiz S.J."/>
            <person name="Santibanez J."/>
            <person name="Savard J."/>
            <person name="Scherer S.E."/>
            <person name="Schneider B."/>
            <person name="Sodergren E."/>
            <person name="Tautz D."/>
            <person name="Vattahil S."/>
            <person name="Villasana D."/>
            <person name="White C.S."/>
            <person name="Wright R."/>
            <person name="Park Y."/>
            <person name="Beeman R.W."/>
            <person name="Lord J."/>
            <person name="Oppert B."/>
            <person name="Lorenzen M."/>
            <person name="Brown S."/>
            <person name="Wang L."/>
            <person name="Savard J."/>
            <person name="Tautz D."/>
            <person name="Richards S."/>
            <person name="Weinstock G."/>
            <person name="Gibbs R.A."/>
            <person name="Liu Y."/>
            <person name="Worley K."/>
            <person name="Weinstock G."/>
            <person name="Elsik C.G."/>
            <person name="Reese J.T."/>
            <person name="Elhaik E."/>
            <person name="Landan G."/>
            <person name="Graur D."/>
            <person name="Arensburger P."/>
            <person name="Atkinson P."/>
            <person name="Beeman R.W."/>
            <person name="Beidler J."/>
            <person name="Brown S.J."/>
            <person name="Demuth J.P."/>
            <person name="Drury D.W."/>
            <person name="Du Y.Z."/>
            <person name="Fujiwara H."/>
            <person name="Lorenzen M."/>
            <person name="Maselli V."/>
            <person name="Osanai M."/>
            <person name="Park Y."/>
            <person name="Robertson H.M."/>
            <person name="Tu Z."/>
            <person name="Wang J.J."/>
            <person name="Wang S."/>
            <person name="Richards S."/>
            <person name="Song H."/>
            <person name="Zhang L."/>
            <person name="Sodergren E."/>
            <person name="Werner D."/>
            <person name="Stanke M."/>
            <person name="Morgenstern B."/>
            <person name="Solovyev V."/>
            <person name="Kosarev P."/>
            <person name="Brown G."/>
            <person name="Chen H.C."/>
            <person name="Ermolaeva O."/>
            <person name="Hlavina W."/>
            <person name="Kapustin Y."/>
            <person name="Kiryutin B."/>
            <person name="Kitts P."/>
            <person name="Maglott D."/>
            <person name="Pruitt K."/>
            <person name="Sapojnikov V."/>
            <person name="Souvorov A."/>
            <person name="Mackey A.J."/>
            <person name="Waterhouse R.M."/>
            <person name="Wyder S."/>
            <person name="Zdobnov E.M."/>
            <person name="Zdobnov E.M."/>
            <person name="Wyder S."/>
            <person name="Kriventseva E.V."/>
            <person name="Kadowaki T."/>
            <person name="Bork P."/>
            <person name="Aranda M."/>
            <person name="Bao R."/>
            <person name="Beermann A."/>
            <person name="Berns N."/>
            <person name="Bolognesi R."/>
            <person name="Bonneton F."/>
            <person name="Bopp D."/>
            <person name="Brown S.J."/>
            <person name="Bucher G."/>
            <person name="Butts T."/>
            <person name="Chaumot A."/>
            <person name="Denell R.E."/>
            <person name="Ferrier D.E."/>
            <person name="Friedrich M."/>
            <person name="Gordon C.M."/>
            <person name="Jindra M."/>
            <person name="Klingler M."/>
            <person name="Lan Q."/>
            <person name="Lattorff H.M."/>
            <person name="Laudet V."/>
            <person name="von Levetsow C."/>
            <person name="Liu Z."/>
            <person name="Lutz R."/>
            <person name="Lynch J.A."/>
            <person name="da Fonseca R.N."/>
            <person name="Posnien N."/>
            <person name="Reuter R."/>
            <person name="Roth S."/>
            <person name="Savard J."/>
            <person name="Schinko J.B."/>
            <person name="Schmitt C."/>
            <person name="Schoppmeier M."/>
            <person name="Schroder R."/>
            <person name="Shippy T.D."/>
            <person name="Simonnet F."/>
            <person name="Marques-Souza H."/>
            <person name="Tautz D."/>
            <person name="Tomoyasu Y."/>
            <person name="Trauner J."/>
            <person name="Van der Zee M."/>
            <person name="Vervoort M."/>
            <person name="Wittkopp N."/>
            <person name="Wimmer E.A."/>
            <person name="Yang X."/>
            <person name="Jones A.K."/>
            <person name="Sattelle D.B."/>
            <person name="Ebert P.R."/>
            <person name="Nelson D."/>
            <person name="Scott J.G."/>
            <person name="Beeman R.W."/>
            <person name="Muthukrishnan S."/>
            <person name="Kramer K.J."/>
            <person name="Arakane Y."/>
            <person name="Beeman R.W."/>
            <person name="Zhu Q."/>
            <person name="Hogenkamp D."/>
            <person name="Dixit R."/>
            <person name="Oppert B."/>
            <person name="Jiang H."/>
            <person name="Zou Z."/>
            <person name="Marshall J."/>
            <person name="Elpidina E."/>
            <person name="Vinokurov K."/>
            <person name="Oppert C."/>
            <person name="Zou Z."/>
            <person name="Evans J."/>
            <person name="Lu Z."/>
            <person name="Zhao P."/>
            <person name="Sumathipala N."/>
            <person name="Altincicek B."/>
            <person name="Vilcinskas A."/>
            <person name="Williams M."/>
            <person name="Hultmark D."/>
            <person name="Hetru C."/>
            <person name="Jiang H."/>
            <person name="Grimmelikhuijzen C.J."/>
            <person name="Hauser F."/>
            <person name="Cazzamali G."/>
            <person name="Williamson M."/>
            <person name="Park Y."/>
            <person name="Li B."/>
            <person name="Tanaka Y."/>
            <person name="Predel R."/>
            <person name="Neupert S."/>
            <person name="Schachtner J."/>
            <person name="Verleyen P."/>
            <person name="Raible F."/>
            <person name="Bork P."/>
            <person name="Friedrich M."/>
            <person name="Walden K.K."/>
            <person name="Robertson H.M."/>
            <person name="Angeli S."/>
            <person name="Foret S."/>
            <person name="Bucher G."/>
            <person name="Schuetz S."/>
            <person name="Maleszka R."/>
            <person name="Wimmer E.A."/>
            <person name="Beeman R.W."/>
            <person name="Lorenzen M."/>
            <person name="Tomoyasu Y."/>
            <person name="Miller S.C."/>
            <person name="Grossmann D."/>
            <person name="Bucher G."/>
        </authorList>
    </citation>
    <scope>NUCLEOTIDE SEQUENCE [LARGE SCALE GENOMIC DNA]</scope>
    <source>
        <strain evidence="2 3">Georgia GA2</strain>
    </source>
</reference>
<keyword evidence="1" id="KW-0732">Signal</keyword>
<dbReference type="KEGG" id="tca:103312722"/>
<evidence type="ECO:0000256" key="1">
    <source>
        <dbReference type="SAM" id="SignalP"/>
    </source>
</evidence>
<protein>
    <submittedName>
        <fullName evidence="2">Uncharacterized protein</fullName>
    </submittedName>
</protein>
<proteinExistence type="predicted"/>
<reference evidence="2 3" key="2">
    <citation type="journal article" date="2010" name="Nucleic Acids Res.">
        <title>BeetleBase in 2010: revisions to provide comprehensive genomic information for Tribolium castaneum.</title>
        <authorList>
            <person name="Kim H.S."/>
            <person name="Murphy T."/>
            <person name="Xia J."/>
            <person name="Caragea D."/>
            <person name="Park Y."/>
            <person name="Beeman R.W."/>
            <person name="Lorenzen M.D."/>
            <person name="Butcher S."/>
            <person name="Manak J.R."/>
            <person name="Brown S.J."/>
        </authorList>
    </citation>
    <scope>GENOME REANNOTATION</scope>
    <source>
        <strain evidence="2 3">Georgia GA2</strain>
    </source>
</reference>
<name>A0A139WJ69_TRICA</name>
<evidence type="ECO:0000313" key="2">
    <source>
        <dbReference type="EMBL" id="KYB28040.1"/>
    </source>
</evidence>
<dbReference type="InParanoid" id="A0A139WJ69"/>
<keyword evidence="3" id="KW-1185">Reference proteome</keyword>
<dbReference type="eggNOG" id="ENOG502SH17">
    <property type="taxonomic scope" value="Eukaryota"/>
</dbReference>
<evidence type="ECO:0000313" key="3">
    <source>
        <dbReference type="Proteomes" id="UP000007266"/>
    </source>
</evidence>